<dbReference type="GO" id="GO:0015421">
    <property type="term" value="F:ABC-type oligopeptide transporter activity"/>
    <property type="evidence" value="ECO:0007669"/>
    <property type="project" value="TreeGrafter"/>
</dbReference>
<dbReference type="RefSeq" id="WP_084540390.1">
    <property type="nucleotide sequence ID" value="NZ_FQXS01000002.1"/>
</dbReference>
<feature type="transmembrane region" description="Helical" evidence="9">
    <location>
        <begin position="296"/>
        <end position="317"/>
    </location>
</feature>
<dbReference type="InterPro" id="IPR036640">
    <property type="entry name" value="ABC1_TM_sf"/>
</dbReference>
<keyword evidence="2" id="KW-0813">Transport</keyword>
<evidence type="ECO:0000256" key="4">
    <source>
        <dbReference type="ARBA" id="ARBA00022692"/>
    </source>
</evidence>
<evidence type="ECO:0000256" key="9">
    <source>
        <dbReference type="SAM" id="Phobius"/>
    </source>
</evidence>
<feature type="domain" description="ABC transmembrane type-1" evidence="11">
    <location>
        <begin position="36"/>
        <end position="319"/>
    </location>
</feature>
<keyword evidence="3" id="KW-1003">Cell membrane</keyword>
<dbReference type="EMBL" id="FQXS01000002">
    <property type="protein sequence ID" value="SHH43189.1"/>
    <property type="molecule type" value="Genomic_DNA"/>
</dbReference>
<accession>A0A1M5SXC5</accession>
<keyword evidence="8 9" id="KW-0472">Membrane</keyword>
<dbReference type="PANTHER" id="PTHR43394:SF1">
    <property type="entry name" value="ATP-BINDING CASSETTE SUB-FAMILY B MEMBER 10, MITOCHONDRIAL"/>
    <property type="match status" value="1"/>
</dbReference>
<dbReference type="Proteomes" id="UP000184139">
    <property type="component" value="Unassembled WGS sequence"/>
</dbReference>
<dbReference type="Gene3D" id="3.40.50.300">
    <property type="entry name" value="P-loop containing nucleotide triphosphate hydrolases"/>
    <property type="match status" value="1"/>
</dbReference>
<feature type="transmembrane region" description="Helical" evidence="9">
    <location>
        <begin position="259"/>
        <end position="284"/>
    </location>
</feature>
<keyword evidence="6 12" id="KW-0067">ATP-binding</keyword>
<comment type="subcellular location">
    <subcellularLocation>
        <location evidence="1">Cell membrane</location>
        <topology evidence="1">Multi-pass membrane protein</topology>
    </subcellularLocation>
</comment>
<keyword evidence="4 9" id="KW-0812">Transmembrane</keyword>
<evidence type="ECO:0000256" key="7">
    <source>
        <dbReference type="ARBA" id="ARBA00022989"/>
    </source>
</evidence>
<keyword evidence="5" id="KW-0547">Nucleotide-binding</keyword>
<gene>
    <name evidence="12" type="ORF">SAMN02745124_00489</name>
</gene>
<evidence type="ECO:0000259" key="10">
    <source>
        <dbReference type="PROSITE" id="PS50893"/>
    </source>
</evidence>
<dbReference type="SUPFAM" id="SSF90123">
    <property type="entry name" value="ABC transporter transmembrane region"/>
    <property type="match status" value="1"/>
</dbReference>
<evidence type="ECO:0000256" key="5">
    <source>
        <dbReference type="ARBA" id="ARBA00022741"/>
    </source>
</evidence>
<name>A0A1M5SXC5_9BACT</name>
<evidence type="ECO:0000256" key="8">
    <source>
        <dbReference type="ARBA" id="ARBA00023136"/>
    </source>
</evidence>
<proteinExistence type="predicted"/>
<sequence>MSLSHRRSENKTSLPLSALFKDLLAPIFRRHRLRLLVGLTALIAVDFLQLMIPRILKHGVDALTAGSASPGLLLRLGAAIVAIAVFVVVLRFFWRTLIIGFSRYLERTLRNRIFNRILVMDQPFFEKHSTGDIMAHGSNDLAAVQMACGMGLVAAVDALVMSCAATGFMLHIDMRLTLLALAPMPILAVSTRLLSGRLHHRFNTVQEYFSGLTEFARSTLVSLKLSKAYTLEEIQTREFDRLGRRYASANIRVAAIQGVLWPAATLIGNIGLLVILLFGGTAVIRQELTMGDFVAFVTYLQMLIWPMMAVGWVANLLQRGATALRRIHRLVSAEPLLLDQPSGGSAPPDGPVFAIRNLSFSYPAAQSSQLAGVSFAADREMIGIAGRTGSGKSTLCRLLVRLYPVADGAILLHGRDVNRLSLAEVRDRIAYVSQEPVLFSDTIANNIAFGVDRADPAEIEQAARDAAIDEEIRQFSKGYKTMIGERGVLLSGGQKQRLALARALICRRPILVIDDGLSAVDTATESHIIEALRRRLAGKTVFIVSNRIKLLAMTDRILLFDQGRLLHDAPHDALLQRSDFYQAMYRKQLQEGTEDRRDA</sequence>
<dbReference type="AlphaFoldDB" id="A0A1M5SXC5"/>
<dbReference type="CDD" id="cd18541">
    <property type="entry name" value="ABC_6TM_TmrB_like"/>
    <property type="match status" value="1"/>
</dbReference>
<dbReference type="InterPro" id="IPR011527">
    <property type="entry name" value="ABC1_TM_dom"/>
</dbReference>
<feature type="transmembrane region" description="Helical" evidence="9">
    <location>
        <begin position="72"/>
        <end position="94"/>
    </location>
</feature>
<evidence type="ECO:0000256" key="3">
    <source>
        <dbReference type="ARBA" id="ARBA00022475"/>
    </source>
</evidence>
<evidence type="ECO:0000256" key="1">
    <source>
        <dbReference type="ARBA" id="ARBA00004651"/>
    </source>
</evidence>
<dbReference type="GO" id="GO:0005886">
    <property type="term" value="C:plasma membrane"/>
    <property type="evidence" value="ECO:0007669"/>
    <property type="project" value="UniProtKB-SubCell"/>
</dbReference>
<dbReference type="InterPro" id="IPR003593">
    <property type="entry name" value="AAA+_ATPase"/>
</dbReference>
<dbReference type="GO" id="GO:0005524">
    <property type="term" value="F:ATP binding"/>
    <property type="evidence" value="ECO:0007669"/>
    <property type="project" value="UniProtKB-KW"/>
</dbReference>
<dbReference type="SMART" id="SM00382">
    <property type="entry name" value="AAA"/>
    <property type="match status" value="1"/>
</dbReference>
<dbReference type="InterPro" id="IPR017871">
    <property type="entry name" value="ABC_transporter-like_CS"/>
</dbReference>
<keyword evidence="7 9" id="KW-1133">Transmembrane helix</keyword>
<protein>
    <submittedName>
        <fullName evidence="12">ATP-binding cassette, subfamily B</fullName>
    </submittedName>
</protein>
<dbReference type="InterPro" id="IPR027417">
    <property type="entry name" value="P-loop_NTPase"/>
</dbReference>
<evidence type="ECO:0000256" key="6">
    <source>
        <dbReference type="ARBA" id="ARBA00022840"/>
    </source>
</evidence>
<evidence type="ECO:0000313" key="12">
    <source>
        <dbReference type="EMBL" id="SHH43189.1"/>
    </source>
</evidence>
<feature type="transmembrane region" description="Helical" evidence="9">
    <location>
        <begin position="147"/>
        <end position="170"/>
    </location>
</feature>
<reference evidence="12 13" key="1">
    <citation type="submission" date="2016-11" db="EMBL/GenBank/DDBJ databases">
        <authorList>
            <person name="Jaros S."/>
            <person name="Januszkiewicz K."/>
            <person name="Wedrychowicz H."/>
        </authorList>
    </citation>
    <scope>NUCLEOTIDE SEQUENCE [LARGE SCALE GENOMIC DNA]</scope>
    <source>
        <strain evidence="12 13">DSM 9705</strain>
    </source>
</reference>
<dbReference type="GO" id="GO:0016887">
    <property type="term" value="F:ATP hydrolysis activity"/>
    <property type="evidence" value="ECO:0007669"/>
    <property type="project" value="InterPro"/>
</dbReference>
<dbReference type="FunFam" id="3.40.50.300:FF:000221">
    <property type="entry name" value="Multidrug ABC transporter ATP-binding protein"/>
    <property type="match status" value="1"/>
</dbReference>
<feature type="transmembrane region" description="Helical" evidence="9">
    <location>
        <begin position="33"/>
        <end position="52"/>
    </location>
</feature>
<dbReference type="InterPro" id="IPR039421">
    <property type="entry name" value="Type_1_exporter"/>
</dbReference>
<organism evidence="12 13">
    <name type="scientific">Desulfofustis glycolicus DSM 9705</name>
    <dbReference type="NCBI Taxonomy" id="1121409"/>
    <lineage>
        <taxon>Bacteria</taxon>
        <taxon>Pseudomonadati</taxon>
        <taxon>Thermodesulfobacteriota</taxon>
        <taxon>Desulfobulbia</taxon>
        <taxon>Desulfobulbales</taxon>
        <taxon>Desulfocapsaceae</taxon>
        <taxon>Desulfofustis</taxon>
    </lineage>
</organism>
<dbReference type="PANTHER" id="PTHR43394">
    <property type="entry name" value="ATP-DEPENDENT PERMEASE MDL1, MITOCHONDRIAL"/>
    <property type="match status" value="1"/>
</dbReference>
<dbReference type="Gene3D" id="1.20.1560.10">
    <property type="entry name" value="ABC transporter type 1, transmembrane domain"/>
    <property type="match status" value="1"/>
</dbReference>
<evidence type="ECO:0000256" key="2">
    <source>
        <dbReference type="ARBA" id="ARBA00022448"/>
    </source>
</evidence>
<dbReference type="PROSITE" id="PS00211">
    <property type="entry name" value="ABC_TRANSPORTER_1"/>
    <property type="match status" value="1"/>
</dbReference>
<dbReference type="PROSITE" id="PS50893">
    <property type="entry name" value="ABC_TRANSPORTER_2"/>
    <property type="match status" value="1"/>
</dbReference>
<dbReference type="OrthoDB" id="9772049at2"/>
<dbReference type="STRING" id="1121409.SAMN02745124_00489"/>
<dbReference type="Pfam" id="PF00005">
    <property type="entry name" value="ABC_tran"/>
    <property type="match status" value="1"/>
</dbReference>
<evidence type="ECO:0000259" key="11">
    <source>
        <dbReference type="PROSITE" id="PS50929"/>
    </source>
</evidence>
<dbReference type="SUPFAM" id="SSF52540">
    <property type="entry name" value="P-loop containing nucleoside triphosphate hydrolases"/>
    <property type="match status" value="1"/>
</dbReference>
<dbReference type="InterPro" id="IPR003439">
    <property type="entry name" value="ABC_transporter-like_ATP-bd"/>
</dbReference>
<feature type="domain" description="ABC transporter" evidence="10">
    <location>
        <begin position="353"/>
        <end position="587"/>
    </location>
</feature>
<feature type="transmembrane region" description="Helical" evidence="9">
    <location>
        <begin position="176"/>
        <end position="194"/>
    </location>
</feature>
<dbReference type="Pfam" id="PF00664">
    <property type="entry name" value="ABC_membrane"/>
    <property type="match status" value="1"/>
</dbReference>
<evidence type="ECO:0000313" key="13">
    <source>
        <dbReference type="Proteomes" id="UP000184139"/>
    </source>
</evidence>
<dbReference type="PROSITE" id="PS50929">
    <property type="entry name" value="ABC_TM1F"/>
    <property type="match status" value="1"/>
</dbReference>
<keyword evidence="13" id="KW-1185">Reference proteome</keyword>